<gene>
    <name evidence="1" type="ORF">DAETH_23910</name>
</gene>
<proteinExistence type="predicted"/>
<keyword evidence="2" id="KW-1185">Reference proteome</keyword>
<accession>A0ABM8AFC3</accession>
<reference evidence="1" key="1">
    <citation type="submission" date="2022-07" db="EMBL/GenBank/DDBJ databases">
        <title>Complete Genome Sequence of the Radioresistant Bacterium Deinococcus aetherius ST0316, Isolated from the Air Dust collected in Lower Stratosphere above Japan.</title>
        <authorList>
            <person name="Satoh K."/>
            <person name="Hagiwara K."/>
            <person name="Katsumata K."/>
            <person name="Kubo A."/>
            <person name="Yokobori S."/>
            <person name="Yamagishi A."/>
            <person name="Oono Y."/>
            <person name="Narumi I."/>
        </authorList>
    </citation>
    <scope>NUCLEOTIDE SEQUENCE</scope>
    <source>
        <strain evidence="1">ST0316</strain>
    </source>
</reference>
<name>A0ABM8AFC3_9DEIO</name>
<evidence type="ECO:0000313" key="1">
    <source>
        <dbReference type="EMBL" id="BDP42422.1"/>
    </source>
</evidence>
<evidence type="ECO:0000313" key="2">
    <source>
        <dbReference type="Proteomes" id="UP001064971"/>
    </source>
</evidence>
<dbReference type="RefSeq" id="WP_264775119.1">
    <property type="nucleotide sequence ID" value="NZ_AP026560.1"/>
</dbReference>
<sequence>MRPWMLEAPPLDLPGGAVPAFRAALDERDSSRLPGDVPRWAFLAWLAGEGWLLHGSARGDLTLFEPRTPHDLGPDEFSKRTGVFAASDGLWAMMYALLDRNRVAGMLNTAVQVQEADGGWSPMRYFLSLAPRDPAVKDGRALLSPGFVYVLPEGGFEPMPAYEWPGLGEVREPHWVNPAPVRPVLAVPVTPAHFPLPVRTHDAARVDALSRTDPWGFPWLEE</sequence>
<dbReference type="EMBL" id="AP026560">
    <property type="protein sequence ID" value="BDP42422.1"/>
    <property type="molecule type" value="Genomic_DNA"/>
</dbReference>
<organism evidence="1 2">
    <name type="scientific">Deinococcus aetherius</name>
    <dbReference type="NCBI Taxonomy" id="200252"/>
    <lineage>
        <taxon>Bacteria</taxon>
        <taxon>Thermotogati</taxon>
        <taxon>Deinococcota</taxon>
        <taxon>Deinococci</taxon>
        <taxon>Deinococcales</taxon>
        <taxon>Deinococcaceae</taxon>
        <taxon>Deinococcus</taxon>
    </lineage>
</organism>
<dbReference type="Proteomes" id="UP001064971">
    <property type="component" value="Chromosome"/>
</dbReference>
<protein>
    <submittedName>
        <fullName evidence="1">Uncharacterized protein</fullName>
    </submittedName>
</protein>